<evidence type="ECO:0000256" key="1">
    <source>
        <dbReference type="ARBA" id="ARBA00001971"/>
    </source>
</evidence>
<dbReference type="Proteomes" id="UP000053257">
    <property type="component" value="Unassembled WGS sequence"/>
</dbReference>
<evidence type="ECO:0000256" key="2">
    <source>
        <dbReference type="ARBA" id="ARBA00005179"/>
    </source>
</evidence>
<keyword evidence="7" id="KW-0503">Monooxygenase</keyword>
<dbReference type="PANTHER" id="PTHR24305:SF187">
    <property type="entry name" value="P450, PUTATIVE (EUROFUNG)-RELATED"/>
    <property type="match status" value="1"/>
</dbReference>
<dbReference type="InterPro" id="IPR001128">
    <property type="entry name" value="Cyt_P450"/>
</dbReference>
<gene>
    <name evidence="10" type="ORF">PHLGIDRAFT_116108</name>
</gene>
<evidence type="ECO:0008006" key="12">
    <source>
        <dbReference type="Google" id="ProtNLM"/>
    </source>
</evidence>
<reference evidence="10 11" key="1">
    <citation type="journal article" date="2014" name="PLoS Genet.">
        <title>Analysis of the Phlebiopsis gigantea genome, transcriptome and secretome provides insight into its pioneer colonization strategies of wood.</title>
        <authorList>
            <person name="Hori C."/>
            <person name="Ishida T."/>
            <person name="Igarashi K."/>
            <person name="Samejima M."/>
            <person name="Suzuki H."/>
            <person name="Master E."/>
            <person name="Ferreira P."/>
            <person name="Ruiz-Duenas F.J."/>
            <person name="Held B."/>
            <person name="Canessa P."/>
            <person name="Larrondo L.F."/>
            <person name="Schmoll M."/>
            <person name="Druzhinina I.S."/>
            <person name="Kubicek C.P."/>
            <person name="Gaskell J.A."/>
            <person name="Kersten P."/>
            <person name="St John F."/>
            <person name="Glasner J."/>
            <person name="Sabat G."/>
            <person name="Splinter BonDurant S."/>
            <person name="Syed K."/>
            <person name="Yadav J."/>
            <person name="Mgbeahuruike A.C."/>
            <person name="Kovalchuk A."/>
            <person name="Asiegbu F.O."/>
            <person name="Lackner G."/>
            <person name="Hoffmeister D."/>
            <person name="Rencoret J."/>
            <person name="Gutierrez A."/>
            <person name="Sun H."/>
            <person name="Lindquist E."/>
            <person name="Barry K."/>
            <person name="Riley R."/>
            <person name="Grigoriev I.V."/>
            <person name="Henrissat B."/>
            <person name="Kues U."/>
            <person name="Berka R.M."/>
            <person name="Martinez A.T."/>
            <person name="Covert S.F."/>
            <person name="Blanchette R.A."/>
            <person name="Cullen D."/>
        </authorList>
    </citation>
    <scope>NUCLEOTIDE SEQUENCE [LARGE SCALE GENOMIC DNA]</scope>
    <source>
        <strain evidence="10 11">11061_1 CR5-6</strain>
    </source>
</reference>
<dbReference type="Pfam" id="PF00067">
    <property type="entry name" value="p450"/>
    <property type="match status" value="1"/>
</dbReference>
<feature type="binding site" description="axial binding residue" evidence="8">
    <location>
        <position position="520"/>
    </location>
    <ligand>
        <name>heme</name>
        <dbReference type="ChEBI" id="CHEBI:30413"/>
    </ligand>
    <ligandPart>
        <name>Fe</name>
        <dbReference type="ChEBI" id="CHEBI:18248"/>
    </ligandPart>
</feature>
<evidence type="ECO:0000256" key="8">
    <source>
        <dbReference type="PIRSR" id="PIRSR602401-1"/>
    </source>
</evidence>
<evidence type="ECO:0000256" key="5">
    <source>
        <dbReference type="ARBA" id="ARBA00023002"/>
    </source>
</evidence>
<name>A0A0C3PRG7_PHLG1</name>
<protein>
    <recommendedName>
        <fullName evidence="12">Cytochrome P450 monooxygenase</fullName>
    </recommendedName>
</protein>
<comment type="cofactor">
    <cofactor evidence="1 8">
        <name>heme</name>
        <dbReference type="ChEBI" id="CHEBI:30413"/>
    </cofactor>
</comment>
<dbReference type="GO" id="GO:0004497">
    <property type="term" value="F:monooxygenase activity"/>
    <property type="evidence" value="ECO:0007669"/>
    <property type="project" value="UniProtKB-KW"/>
</dbReference>
<keyword evidence="6 8" id="KW-0408">Iron</keyword>
<comment type="pathway">
    <text evidence="2">Secondary metabolite biosynthesis.</text>
</comment>
<dbReference type="GO" id="GO:0016705">
    <property type="term" value="F:oxidoreductase activity, acting on paired donors, with incorporation or reduction of molecular oxygen"/>
    <property type="evidence" value="ECO:0007669"/>
    <property type="project" value="InterPro"/>
</dbReference>
<comment type="similarity">
    <text evidence="3">Belongs to the cytochrome P450 family.</text>
</comment>
<dbReference type="PRINTS" id="PR00385">
    <property type="entry name" value="P450"/>
</dbReference>
<evidence type="ECO:0000256" key="6">
    <source>
        <dbReference type="ARBA" id="ARBA00023004"/>
    </source>
</evidence>
<dbReference type="PANTHER" id="PTHR24305">
    <property type="entry name" value="CYTOCHROME P450"/>
    <property type="match status" value="1"/>
</dbReference>
<dbReference type="InterPro" id="IPR050121">
    <property type="entry name" value="Cytochrome_P450_monoxygenase"/>
</dbReference>
<dbReference type="GO" id="GO:0005506">
    <property type="term" value="F:iron ion binding"/>
    <property type="evidence" value="ECO:0007669"/>
    <property type="project" value="InterPro"/>
</dbReference>
<keyword evidence="9" id="KW-0812">Transmembrane</keyword>
<dbReference type="OrthoDB" id="6692864at2759"/>
<evidence type="ECO:0000256" key="7">
    <source>
        <dbReference type="ARBA" id="ARBA00023033"/>
    </source>
</evidence>
<keyword evidence="8" id="KW-0349">Heme</keyword>
<keyword evidence="9" id="KW-1133">Transmembrane helix</keyword>
<dbReference type="CDD" id="cd11061">
    <property type="entry name" value="CYP67-like"/>
    <property type="match status" value="1"/>
</dbReference>
<dbReference type="InterPro" id="IPR002401">
    <property type="entry name" value="Cyt_P450_E_grp-I"/>
</dbReference>
<dbReference type="GO" id="GO:0020037">
    <property type="term" value="F:heme binding"/>
    <property type="evidence" value="ECO:0007669"/>
    <property type="project" value="InterPro"/>
</dbReference>
<dbReference type="EMBL" id="KN840462">
    <property type="protein sequence ID" value="KIP09788.1"/>
    <property type="molecule type" value="Genomic_DNA"/>
</dbReference>
<keyword evidence="5" id="KW-0560">Oxidoreductase</keyword>
<feature type="transmembrane region" description="Helical" evidence="9">
    <location>
        <begin position="90"/>
        <end position="112"/>
    </location>
</feature>
<keyword evidence="11" id="KW-1185">Reference proteome</keyword>
<evidence type="ECO:0000256" key="4">
    <source>
        <dbReference type="ARBA" id="ARBA00022723"/>
    </source>
</evidence>
<evidence type="ECO:0000313" key="10">
    <source>
        <dbReference type="EMBL" id="KIP09788.1"/>
    </source>
</evidence>
<sequence>MALFALKRSPATFPTALTSAPPSTMFSFVATGYYPVVTGVKDVLLVVVGCALIVHIVFKRWEPWNVPTVAALTVVLPAVLSLPLVDCYGLILALVISCTTFFSTLFSSIIIYRLSPFHRLAKYPGPTACKISALWTVWKIRDGKRYLYIQSLHKQYGDVVRIGPNELSFCSPTVIQPVLTWPKGPGMKGRSMHQNPLPLISLQDPAEHARRRKPWNRAFNSAALKEYQPTVAKRVAQLVETLQAQEGETDLAEWISYFTYDFMGDMAFGGGTEMLREGDKDGLWKLLKRGMSTAMYFEHVPWLSYYVARVPALTRDLTHLRALAFKRTITRYQSGSSAKDLFYYLSNEDRAEEECPPQRTVISDAVLVIVAGADTTATTLSNVFYYLMCNPNSYKRLQEEVDKFYPQGEDALNTQHHVNMPYLEAVMNEAMRLHPAVVSGSMRTPPRESGGRLVGKHFVPEGTQTRLHPYTMHHDARNFSHPDVFWPDRWLIAGGHLPSSEKIAHNPDAFMPFSVGPNNCVGKNLALLEMRMLICYVMQRLEVRFVDGWDQRQWLEELDDAFVTRMGKLPVVLQRRY</sequence>
<dbReference type="Gene3D" id="1.10.630.10">
    <property type="entry name" value="Cytochrome P450"/>
    <property type="match status" value="1"/>
</dbReference>
<evidence type="ECO:0000256" key="9">
    <source>
        <dbReference type="SAM" id="Phobius"/>
    </source>
</evidence>
<accession>A0A0C3PRG7</accession>
<dbReference type="PRINTS" id="PR00463">
    <property type="entry name" value="EP450I"/>
</dbReference>
<feature type="transmembrane region" description="Helical" evidence="9">
    <location>
        <begin position="33"/>
        <end position="57"/>
    </location>
</feature>
<evidence type="ECO:0000313" key="11">
    <source>
        <dbReference type="Proteomes" id="UP000053257"/>
    </source>
</evidence>
<organism evidence="10 11">
    <name type="scientific">Phlebiopsis gigantea (strain 11061_1 CR5-6)</name>
    <name type="common">White-rot fungus</name>
    <name type="synonym">Peniophora gigantea</name>
    <dbReference type="NCBI Taxonomy" id="745531"/>
    <lineage>
        <taxon>Eukaryota</taxon>
        <taxon>Fungi</taxon>
        <taxon>Dikarya</taxon>
        <taxon>Basidiomycota</taxon>
        <taxon>Agaricomycotina</taxon>
        <taxon>Agaricomycetes</taxon>
        <taxon>Polyporales</taxon>
        <taxon>Phanerochaetaceae</taxon>
        <taxon>Phlebiopsis</taxon>
    </lineage>
</organism>
<evidence type="ECO:0000256" key="3">
    <source>
        <dbReference type="ARBA" id="ARBA00010617"/>
    </source>
</evidence>
<keyword evidence="4 8" id="KW-0479">Metal-binding</keyword>
<dbReference type="InterPro" id="IPR036396">
    <property type="entry name" value="Cyt_P450_sf"/>
</dbReference>
<feature type="transmembrane region" description="Helical" evidence="9">
    <location>
        <begin position="64"/>
        <end position="84"/>
    </location>
</feature>
<dbReference type="SUPFAM" id="SSF48264">
    <property type="entry name" value="Cytochrome P450"/>
    <property type="match status" value="1"/>
</dbReference>
<keyword evidence="9" id="KW-0472">Membrane</keyword>
<dbReference type="HOGENOM" id="CLU_001570_14_10_1"/>
<dbReference type="STRING" id="745531.A0A0C3PRG7"/>
<dbReference type="AlphaFoldDB" id="A0A0C3PRG7"/>
<proteinExistence type="inferred from homology"/>